<dbReference type="Pfam" id="PF01797">
    <property type="entry name" value="Y1_Tnp"/>
    <property type="match status" value="1"/>
</dbReference>
<dbReference type="InterPro" id="IPR002686">
    <property type="entry name" value="Transposase_17"/>
</dbReference>
<protein>
    <recommendedName>
        <fullName evidence="2">Transposase IS200-like domain-containing protein</fullName>
    </recommendedName>
</protein>
<evidence type="ECO:0000256" key="1">
    <source>
        <dbReference type="SAM" id="MobiDB-lite"/>
    </source>
</evidence>
<dbReference type="Gene3D" id="3.30.70.1290">
    <property type="entry name" value="Transposase IS200-like"/>
    <property type="match status" value="1"/>
</dbReference>
<dbReference type="InterPro" id="IPR036515">
    <property type="entry name" value="Transposase_17_sf"/>
</dbReference>
<dbReference type="GO" id="GO:0003677">
    <property type="term" value="F:DNA binding"/>
    <property type="evidence" value="ECO:0007669"/>
    <property type="project" value="InterPro"/>
</dbReference>
<feature type="domain" description="Transposase IS200-like" evidence="2">
    <location>
        <begin position="1"/>
        <end position="81"/>
    </location>
</feature>
<dbReference type="PANTHER" id="PTHR34322">
    <property type="entry name" value="TRANSPOSASE, Y1_TNP DOMAIN-CONTAINING"/>
    <property type="match status" value="1"/>
</dbReference>
<comment type="caution">
    <text evidence="3">The sequence shown here is derived from an EMBL/GenBank/DDBJ whole genome shotgun (WGS) entry which is preliminary data.</text>
</comment>
<accession>A0A1F6U0Y6</accession>
<dbReference type="Proteomes" id="UP000179362">
    <property type="component" value="Unassembled WGS sequence"/>
</dbReference>
<dbReference type="EMBL" id="MFTA01000069">
    <property type="protein sequence ID" value="OGI51033.1"/>
    <property type="molecule type" value="Genomic_DNA"/>
</dbReference>
<feature type="compositionally biased region" description="Basic residues" evidence="1">
    <location>
        <begin position="172"/>
        <end position="181"/>
    </location>
</feature>
<dbReference type="PANTHER" id="PTHR34322:SF2">
    <property type="entry name" value="TRANSPOSASE IS200-LIKE DOMAIN-CONTAINING PROTEIN"/>
    <property type="match status" value="1"/>
</dbReference>
<gene>
    <name evidence="3" type="ORF">A3B81_05310</name>
</gene>
<dbReference type="GO" id="GO:0006313">
    <property type="term" value="P:DNA transposition"/>
    <property type="evidence" value="ECO:0007669"/>
    <property type="project" value="InterPro"/>
</dbReference>
<evidence type="ECO:0000259" key="2">
    <source>
        <dbReference type="SMART" id="SM01321"/>
    </source>
</evidence>
<feature type="region of interest" description="Disordered" evidence="1">
    <location>
        <begin position="168"/>
        <end position="197"/>
    </location>
</feature>
<dbReference type="AlphaFoldDB" id="A0A1F6U0Y6"/>
<dbReference type="SMART" id="SM01321">
    <property type="entry name" value="Y1_Tnp"/>
    <property type="match status" value="1"/>
</dbReference>
<evidence type="ECO:0000313" key="4">
    <source>
        <dbReference type="Proteomes" id="UP000179362"/>
    </source>
</evidence>
<dbReference type="GO" id="GO:0004803">
    <property type="term" value="F:transposase activity"/>
    <property type="evidence" value="ECO:0007669"/>
    <property type="project" value="InterPro"/>
</dbReference>
<proteinExistence type="predicted"/>
<evidence type="ECO:0000313" key="3">
    <source>
        <dbReference type="EMBL" id="OGI51033.1"/>
    </source>
</evidence>
<dbReference type="SUPFAM" id="SSF143422">
    <property type="entry name" value="Transposase IS200-like"/>
    <property type="match status" value="1"/>
</dbReference>
<name>A0A1F6U0Y6_9PROT</name>
<reference evidence="3 4" key="1">
    <citation type="journal article" date="2016" name="Nat. Commun.">
        <title>Thousands of microbial genomes shed light on interconnected biogeochemical processes in an aquifer system.</title>
        <authorList>
            <person name="Anantharaman K."/>
            <person name="Brown C.T."/>
            <person name="Hug L.A."/>
            <person name="Sharon I."/>
            <person name="Castelle C.J."/>
            <person name="Probst A.J."/>
            <person name="Thomas B.C."/>
            <person name="Singh A."/>
            <person name="Wilkins M.J."/>
            <person name="Karaoz U."/>
            <person name="Brodie E.L."/>
            <person name="Williams K.H."/>
            <person name="Hubbard S.S."/>
            <person name="Banfield J.F."/>
        </authorList>
    </citation>
    <scope>NUCLEOTIDE SEQUENCE [LARGE SCALE GENOMIC DNA]</scope>
</reference>
<organism evidence="3 4">
    <name type="scientific">Candidatus Muproteobacteria bacterium RIFCSPHIGHO2_02_FULL_65_16</name>
    <dbReference type="NCBI Taxonomy" id="1817766"/>
    <lineage>
        <taxon>Bacteria</taxon>
        <taxon>Pseudomonadati</taxon>
        <taxon>Pseudomonadota</taxon>
        <taxon>Candidatus Muproteobacteria</taxon>
    </lineage>
</organism>
<sequence length="197" mass="22993">MARNDCRLHAYVLMTNHVHLLLTPMAEHGVSHLMQDVGRKYVRYINHRYRRSGTLWEGRYKSSLIDSEAYLLTCMRYIEINPLRANMVAHPGEYRWSSYAGNAHGQDNALLTPHPVYRRLGSDLTACRHVYRELFRAHMDHTAVNAIREALNQELVLGREDFKDRIEQMTKRQTRPARVGRPRSDGVEEPASDYYVL</sequence>